<keyword evidence="1" id="KW-0812">Transmembrane</keyword>
<dbReference type="InterPro" id="IPR018638">
    <property type="entry name" value="DUF2061_membrane"/>
</dbReference>
<reference evidence="3 4" key="1">
    <citation type="journal article" date="2015" name="Nature">
        <title>rRNA introns, odd ribosomes, and small enigmatic genomes across a large radiation of phyla.</title>
        <authorList>
            <person name="Brown C.T."/>
            <person name="Hug L.A."/>
            <person name="Thomas B.C."/>
            <person name="Sharon I."/>
            <person name="Castelle C.J."/>
            <person name="Singh A."/>
            <person name="Wilkins M.J."/>
            <person name="Williams K.H."/>
            <person name="Banfield J.F."/>
        </authorList>
    </citation>
    <scope>NUCLEOTIDE SEQUENCE [LARGE SCALE GENOMIC DNA]</scope>
</reference>
<feature type="transmembrane region" description="Helical" evidence="1">
    <location>
        <begin position="12"/>
        <end position="30"/>
    </location>
</feature>
<sequence>METQSRTLTKTISWRIVALGTTIIVVYLYSGDAKESLVIGVVANAIKMALYYMHERIWNRIDFGRIKRPEYQI</sequence>
<name>A0A0G0VAH5_9BACT</name>
<evidence type="ECO:0000313" key="4">
    <source>
        <dbReference type="Proteomes" id="UP000034746"/>
    </source>
</evidence>
<protein>
    <recommendedName>
        <fullName evidence="2">DUF2061 domain-containing protein</fullName>
    </recommendedName>
</protein>
<dbReference type="Pfam" id="PF09834">
    <property type="entry name" value="DUF2061"/>
    <property type="match status" value="1"/>
</dbReference>
<evidence type="ECO:0000259" key="2">
    <source>
        <dbReference type="Pfam" id="PF09834"/>
    </source>
</evidence>
<organism evidence="3 4">
    <name type="scientific">Candidatus Uhrbacteria bacterium GW2011_GWF2_41_16</name>
    <dbReference type="NCBI Taxonomy" id="1618997"/>
    <lineage>
        <taxon>Bacteria</taxon>
        <taxon>Candidatus Uhriibacteriota</taxon>
    </lineage>
</organism>
<feature type="domain" description="DUF2061" evidence="2">
    <location>
        <begin position="9"/>
        <end position="59"/>
    </location>
</feature>
<dbReference type="AlphaFoldDB" id="A0A0G0VAH5"/>
<keyword evidence="1" id="KW-1133">Transmembrane helix</keyword>
<evidence type="ECO:0000313" key="3">
    <source>
        <dbReference type="EMBL" id="KKR96641.1"/>
    </source>
</evidence>
<accession>A0A0G0VAH5</accession>
<gene>
    <name evidence="3" type="ORF">UU48_C0029G0001</name>
</gene>
<dbReference type="EMBL" id="LCAU01000029">
    <property type="protein sequence ID" value="KKR96641.1"/>
    <property type="molecule type" value="Genomic_DNA"/>
</dbReference>
<evidence type="ECO:0000256" key="1">
    <source>
        <dbReference type="SAM" id="Phobius"/>
    </source>
</evidence>
<feature type="transmembrane region" description="Helical" evidence="1">
    <location>
        <begin position="36"/>
        <end position="53"/>
    </location>
</feature>
<proteinExistence type="predicted"/>
<dbReference type="Proteomes" id="UP000034746">
    <property type="component" value="Unassembled WGS sequence"/>
</dbReference>
<comment type="caution">
    <text evidence="3">The sequence shown here is derived from an EMBL/GenBank/DDBJ whole genome shotgun (WGS) entry which is preliminary data.</text>
</comment>
<keyword evidence="1" id="KW-0472">Membrane</keyword>